<dbReference type="Pfam" id="PF06935">
    <property type="entry name" value="DUF1284"/>
    <property type="match status" value="1"/>
</dbReference>
<evidence type="ECO:0000313" key="2">
    <source>
        <dbReference type="EMBL" id="SCZ23470.1"/>
    </source>
</evidence>
<keyword evidence="3" id="KW-1185">Reference proteome</keyword>
<dbReference type="AlphaFoldDB" id="A0A1G5MG85"/>
<evidence type="ECO:0000256" key="1">
    <source>
        <dbReference type="SAM" id="MobiDB-lite"/>
    </source>
</evidence>
<organism evidence="2 3">
    <name type="scientific">Afifella marina DSM 2698</name>
    <dbReference type="NCBI Taxonomy" id="1120955"/>
    <lineage>
        <taxon>Bacteria</taxon>
        <taxon>Pseudomonadati</taxon>
        <taxon>Pseudomonadota</taxon>
        <taxon>Alphaproteobacteria</taxon>
        <taxon>Hyphomicrobiales</taxon>
        <taxon>Afifellaceae</taxon>
        <taxon>Afifella</taxon>
    </lineage>
</organism>
<dbReference type="EMBL" id="FMVW01000001">
    <property type="protein sequence ID" value="SCZ23470.1"/>
    <property type="molecule type" value="Genomic_DNA"/>
</dbReference>
<dbReference type="RefSeq" id="WP_092809323.1">
    <property type="nucleotide sequence ID" value="NZ_FMVW01000001.1"/>
</dbReference>
<dbReference type="OrthoDB" id="6195504at2"/>
<gene>
    <name evidence="2" type="ORF">SAMN03080610_00539</name>
</gene>
<feature type="region of interest" description="Disordered" evidence="1">
    <location>
        <begin position="1"/>
        <end position="35"/>
    </location>
</feature>
<protein>
    <recommendedName>
        <fullName evidence="4">DUF1284 domain-containing protein</fullName>
    </recommendedName>
</protein>
<dbReference type="Proteomes" id="UP000199347">
    <property type="component" value="Unassembled WGS sequence"/>
</dbReference>
<evidence type="ECO:0000313" key="3">
    <source>
        <dbReference type="Proteomes" id="UP000199347"/>
    </source>
</evidence>
<proteinExistence type="predicted"/>
<dbReference type="STRING" id="1120955.SAMN03080610_00539"/>
<name>A0A1G5MG85_AFIMA</name>
<dbReference type="InterPro" id="IPR009702">
    <property type="entry name" value="DUF1284"/>
</dbReference>
<accession>A0A1G5MG85</accession>
<evidence type="ECO:0008006" key="4">
    <source>
        <dbReference type="Google" id="ProtNLM"/>
    </source>
</evidence>
<sequence length="181" mass="19113">MTRAMTQPVERASRTTESSEGEGPQREGAGAGDAGAGDTAVVELRAHHLLCMLTFAGKGYSPGFVARFEEVAAAINAGAAVKIVDGPDPLCACVIAAEKEPHCFKASVTERDRKAARDVGEKLGLTIKAGTVIPLSRTRVDEMRTWFQQGTTRPACAGCEWDTLCTRLADGGFEGCRVKGV</sequence>
<reference evidence="2 3" key="1">
    <citation type="submission" date="2016-10" db="EMBL/GenBank/DDBJ databases">
        <authorList>
            <person name="de Groot N.N."/>
        </authorList>
    </citation>
    <scope>NUCLEOTIDE SEQUENCE [LARGE SCALE GENOMIC DNA]</scope>
    <source>
        <strain evidence="2 3">DSM 2698</strain>
    </source>
</reference>